<dbReference type="GO" id="GO:0005615">
    <property type="term" value="C:extracellular space"/>
    <property type="evidence" value="ECO:0007669"/>
    <property type="project" value="UniProtKB-KW"/>
</dbReference>
<evidence type="ECO:0000256" key="1">
    <source>
        <dbReference type="ARBA" id="ARBA00004613"/>
    </source>
</evidence>
<dbReference type="OrthoDB" id="255819at2759"/>
<evidence type="ECO:0000256" key="8">
    <source>
        <dbReference type="ARBA" id="ARBA00038932"/>
    </source>
</evidence>
<comment type="catalytic activity">
    <reaction evidence="7">
        <text>L-dopachrome = 5,6-dihydroxyindole-2-carboxylate</text>
        <dbReference type="Rhea" id="RHEA:13041"/>
        <dbReference type="ChEBI" id="CHEBI:16875"/>
        <dbReference type="ChEBI" id="CHEBI:57509"/>
        <dbReference type="EC" id="5.3.3.12"/>
    </reaction>
</comment>
<dbReference type="PANTHER" id="PTHR11954">
    <property type="entry name" value="D-DOPACHROME DECARBOXYLASE"/>
    <property type="match status" value="1"/>
</dbReference>
<name>A0A1Y2EHB0_9FUNG</name>
<keyword evidence="3" id="KW-0202">Cytokine</keyword>
<dbReference type="SUPFAM" id="SSF55331">
    <property type="entry name" value="Tautomerase/MIF"/>
    <property type="match status" value="1"/>
</dbReference>
<dbReference type="Gene3D" id="3.30.429.10">
    <property type="entry name" value="Macrophage Migration Inhibitory Factor"/>
    <property type="match status" value="1"/>
</dbReference>
<keyword evidence="5" id="KW-0413">Isomerase</keyword>
<dbReference type="GO" id="GO:0004167">
    <property type="term" value="F:dopachrome isomerase activity"/>
    <property type="evidence" value="ECO:0007669"/>
    <property type="project" value="UniProtKB-EC"/>
</dbReference>
<dbReference type="Pfam" id="PF01187">
    <property type="entry name" value="MIF"/>
    <property type="match status" value="1"/>
</dbReference>
<evidence type="ECO:0000256" key="3">
    <source>
        <dbReference type="ARBA" id="ARBA00022514"/>
    </source>
</evidence>
<evidence type="ECO:0000256" key="5">
    <source>
        <dbReference type="ARBA" id="ARBA00023235"/>
    </source>
</evidence>
<dbReference type="EC" id="5.3.2.1" evidence="9"/>
<evidence type="ECO:0000256" key="12">
    <source>
        <dbReference type="ARBA" id="ARBA00042730"/>
    </source>
</evidence>
<evidence type="ECO:0000313" key="14">
    <source>
        <dbReference type="Proteomes" id="UP000193920"/>
    </source>
</evidence>
<comment type="subcellular location">
    <subcellularLocation>
        <location evidence="1">Secreted</location>
    </subcellularLocation>
</comment>
<dbReference type="PANTHER" id="PTHR11954:SF6">
    <property type="entry name" value="MACROPHAGE MIGRATION INHIBITORY FACTOR"/>
    <property type="match status" value="1"/>
</dbReference>
<organism evidence="13 14">
    <name type="scientific">Neocallimastix californiae</name>
    <dbReference type="NCBI Taxonomy" id="1754190"/>
    <lineage>
        <taxon>Eukaryota</taxon>
        <taxon>Fungi</taxon>
        <taxon>Fungi incertae sedis</taxon>
        <taxon>Chytridiomycota</taxon>
        <taxon>Chytridiomycota incertae sedis</taxon>
        <taxon>Neocallimastigomycetes</taxon>
        <taxon>Neocallimastigales</taxon>
        <taxon>Neocallimastigaceae</taxon>
        <taxon>Neocallimastix</taxon>
    </lineage>
</organism>
<gene>
    <name evidence="13" type="ORF">LY90DRAFT_204645</name>
</gene>
<comment type="similarity">
    <text evidence="2">Belongs to the MIF family.</text>
</comment>
<keyword evidence="14" id="KW-1185">Reference proteome</keyword>
<dbReference type="STRING" id="1754190.A0A1Y2EHB0"/>
<dbReference type="InterPro" id="IPR014347">
    <property type="entry name" value="Tautomerase/MIF_sf"/>
</dbReference>
<evidence type="ECO:0000313" key="13">
    <source>
        <dbReference type="EMBL" id="ORY70714.1"/>
    </source>
</evidence>
<proteinExistence type="inferred from homology"/>
<dbReference type="GO" id="GO:0050178">
    <property type="term" value="F:phenylpyruvate tautomerase activity"/>
    <property type="evidence" value="ECO:0007669"/>
    <property type="project" value="UniProtKB-EC"/>
</dbReference>
<evidence type="ECO:0000256" key="11">
    <source>
        <dbReference type="ARBA" id="ARBA00041912"/>
    </source>
</evidence>
<keyword evidence="4" id="KW-0964">Secreted</keyword>
<dbReference type="AlphaFoldDB" id="A0A1Y2EHB0"/>
<comment type="caution">
    <text evidence="13">The sequence shown here is derived from an EMBL/GenBank/DDBJ whole genome shotgun (WGS) entry which is preliminary data.</text>
</comment>
<evidence type="ECO:0000256" key="9">
    <source>
        <dbReference type="ARBA" id="ARBA00039086"/>
    </source>
</evidence>
<reference evidence="13 14" key="1">
    <citation type="submission" date="2016-08" db="EMBL/GenBank/DDBJ databases">
        <title>A Parts List for Fungal Cellulosomes Revealed by Comparative Genomics.</title>
        <authorList>
            <consortium name="DOE Joint Genome Institute"/>
            <person name="Haitjema C.H."/>
            <person name="Gilmore S.P."/>
            <person name="Henske J.K."/>
            <person name="Solomon K.V."/>
            <person name="De Groot R."/>
            <person name="Kuo A."/>
            <person name="Mondo S.J."/>
            <person name="Salamov A.A."/>
            <person name="Labutti K."/>
            <person name="Zhao Z."/>
            <person name="Chiniquy J."/>
            <person name="Barry K."/>
            <person name="Brewer H.M."/>
            <person name="Purvine S.O."/>
            <person name="Wright A.T."/>
            <person name="Boxma B."/>
            <person name="Van Alen T."/>
            <person name="Hackstein J.H."/>
            <person name="Baker S.E."/>
            <person name="Grigoriev I.V."/>
            <person name="O'Malley M.A."/>
        </authorList>
    </citation>
    <scope>NUCLEOTIDE SEQUENCE [LARGE SCALE GENOMIC DNA]</scope>
    <source>
        <strain evidence="13 14">G1</strain>
    </source>
</reference>
<dbReference type="InterPro" id="IPR001398">
    <property type="entry name" value="Macrophage_inhib_fac"/>
</dbReference>
<dbReference type="Proteomes" id="UP000193920">
    <property type="component" value="Unassembled WGS sequence"/>
</dbReference>
<evidence type="ECO:0000256" key="2">
    <source>
        <dbReference type="ARBA" id="ARBA00005851"/>
    </source>
</evidence>
<accession>A0A1Y2EHB0</accession>
<evidence type="ECO:0000256" key="10">
    <source>
        <dbReference type="ARBA" id="ARBA00041631"/>
    </source>
</evidence>
<evidence type="ECO:0000256" key="7">
    <source>
        <dbReference type="ARBA" id="ARBA00036823"/>
    </source>
</evidence>
<comment type="catalytic activity">
    <reaction evidence="6">
        <text>3-phenylpyruvate = enol-phenylpyruvate</text>
        <dbReference type="Rhea" id="RHEA:17097"/>
        <dbReference type="ChEBI" id="CHEBI:16815"/>
        <dbReference type="ChEBI" id="CHEBI:18005"/>
        <dbReference type="EC" id="5.3.2.1"/>
    </reaction>
</comment>
<evidence type="ECO:0000256" key="6">
    <source>
        <dbReference type="ARBA" id="ARBA00036735"/>
    </source>
</evidence>
<sequence length="114" mass="12192">MPFIEIKTNATFNDKPSALKQISSIVAKTLGKPESYVDVCIIDNVAMSFGGTTDTAALVTLGSLGCIDARTNKKTSAAVFQFLKDTINLDSHRGYIYFIDLPGENTGYGGSTFA</sequence>
<dbReference type="EMBL" id="MCOG01000042">
    <property type="protein sequence ID" value="ORY70714.1"/>
    <property type="molecule type" value="Genomic_DNA"/>
</dbReference>
<dbReference type="EC" id="5.3.3.12" evidence="8"/>
<protein>
    <recommendedName>
        <fullName evidence="12">L-dopachrome isomerase</fullName>
        <ecNumber evidence="9">5.3.2.1</ecNumber>
        <ecNumber evidence="8">5.3.3.12</ecNumber>
    </recommendedName>
    <alternativeName>
        <fullName evidence="10">L-dopachrome tautomerase</fullName>
    </alternativeName>
    <alternativeName>
        <fullName evidence="11">Phenylpyruvate tautomerase</fullName>
    </alternativeName>
</protein>
<evidence type="ECO:0000256" key="4">
    <source>
        <dbReference type="ARBA" id="ARBA00022525"/>
    </source>
</evidence>